<dbReference type="PROSITE" id="PS00028">
    <property type="entry name" value="ZINC_FINGER_C2H2_1"/>
    <property type="match status" value="2"/>
</dbReference>
<gene>
    <name evidence="10" type="ORF">FUG_LOCUS356302</name>
</gene>
<feature type="compositionally biased region" description="Basic and acidic residues" evidence="9">
    <location>
        <begin position="625"/>
        <end position="637"/>
    </location>
</feature>
<feature type="region of interest" description="Disordered" evidence="9">
    <location>
        <begin position="618"/>
        <end position="650"/>
    </location>
</feature>
<dbReference type="FunFam" id="3.30.160.60:FF:000504">
    <property type="entry name" value="C2H2 transcription factor swi5"/>
    <property type="match status" value="1"/>
</dbReference>
<keyword evidence="4" id="KW-0863">Zinc-finger</keyword>
<feature type="non-terminal residue" evidence="10">
    <location>
        <position position="1"/>
    </location>
</feature>
<name>A0A4E9E0L9_GIBZA</name>
<proteinExistence type="predicted"/>
<comment type="subcellular location">
    <subcellularLocation>
        <location evidence="1">Nucleus</location>
    </subcellularLocation>
</comment>
<dbReference type="EMBL" id="CAAKMV010000141">
    <property type="protein sequence ID" value="VIO59993.1"/>
    <property type="molecule type" value="Genomic_DNA"/>
</dbReference>
<feature type="compositionally biased region" description="Low complexity" evidence="9">
    <location>
        <begin position="260"/>
        <end position="274"/>
    </location>
</feature>
<evidence type="ECO:0000256" key="9">
    <source>
        <dbReference type="SAM" id="MobiDB-lite"/>
    </source>
</evidence>
<dbReference type="InterPro" id="IPR036236">
    <property type="entry name" value="Znf_C2H2_sf"/>
</dbReference>
<feature type="region of interest" description="Disordered" evidence="9">
    <location>
        <begin position="72"/>
        <end position="95"/>
    </location>
</feature>
<dbReference type="GO" id="GO:0001227">
    <property type="term" value="F:DNA-binding transcription repressor activity, RNA polymerase II-specific"/>
    <property type="evidence" value="ECO:0007669"/>
    <property type="project" value="TreeGrafter"/>
</dbReference>
<evidence type="ECO:0000256" key="6">
    <source>
        <dbReference type="ARBA" id="ARBA00023015"/>
    </source>
</evidence>
<dbReference type="Pfam" id="PF00096">
    <property type="entry name" value="zf-C2H2"/>
    <property type="match status" value="2"/>
</dbReference>
<protein>
    <submittedName>
        <fullName evidence="10">Uncharacterized protein</fullName>
    </submittedName>
</protein>
<dbReference type="SUPFAM" id="SSF57667">
    <property type="entry name" value="beta-beta-alpha zinc fingers"/>
    <property type="match status" value="2"/>
</dbReference>
<keyword evidence="7" id="KW-0804">Transcription</keyword>
<dbReference type="GO" id="GO:0005654">
    <property type="term" value="C:nucleoplasm"/>
    <property type="evidence" value="ECO:0007669"/>
    <property type="project" value="TreeGrafter"/>
</dbReference>
<feature type="region of interest" description="Disordered" evidence="9">
    <location>
        <begin position="241"/>
        <end position="354"/>
    </location>
</feature>
<keyword evidence="5" id="KW-0862">Zinc</keyword>
<feature type="compositionally biased region" description="Basic and acidic residues" evidence="9">
    <location>
        <begin position="333"/>
        <end position="343"/>
    </location>
</feature>
<evidence type="ECO:0000256" key="2">
    <source>
        <dbReference type="ARBA" id="ARBA00022723"/>
    </source>
</evidence>
<dbReference type="GO" id="GO:0008270">
    <property type="term" value="F:zinc ion binding"/>
    <property type="evidence" value="ECO:0007669"/>
    <property type="project" value="UniProtKB-KW"/>
</dbReference>
<keyword evidence="6" id="KW-0805">Transcription regulation</keyword>
<dbReference type="FunFam" id="3.30.160.60:FF:000145">
    <property type="entry name" value="Zinc finger protein 574"/>
    <property type="match status" value="1"/>
</dbReference>
<dbReference type="SMART" id="SM00355">
    <property type="entry name" value="ZnF_C2H2"/>
    <property type="match status" value="2"/>
</dbReference>
<feature type="compositionally biased region" description="Polar residues" evidence="9">
    <location>
        <begin position="457"/>
        <end position="468"/>
    </location>
</feature>
<dbReference type="InterPro" id="IPR013087">
    <property type="entry name" value="Znf_C2H2_type"/>
</dbReference>
<feature type="region of interest" description="Disordered" evidence="9">
    <location>
        <begin position="730"/>
        <end position="755"/>
    </location>
</feature>
<feature type="compositionally biased region" description="Polar residues" evidence="9">
    <location>
        <begin position="241"/>
        <end position="253"/>
    </location>
</feature>
<evidence type="ECO:0000256" key="1">
    <source>
        <dbReference type="ARBA" id="ARBA00004123"/>
    </source>
</evidence>
<dbReference type="Gene3D" id="3.30.160.60">
    <property type="entry name" value="Classic Zinc Finger"/>
    <property type="match status" value="3"/>
</dbReference>
<dbReference type="AlphaFoldDB" id="A0A4E9E0L9"/>
<evidence type="ECO:0000256" key="7">
    <source>
        <dbReference type="ARBA" id="ARBA00023163"/>
    </source>
</evidence>
<dbReference type="PANTHER" id="PTHR24399">
    <property type="entry name" value="ZINC FINGER AND BTB DOMAIN-CONTAINING"/>
    <property type="match status" value="1"/>
</dbReference>
<evidence type="ECO:0000256" key="4">
    <source>
        <dbReference type="ARBA" id="ARBA00022771"/>
    </source>
</evidence>
<feature type="region of interest" description="Disordered" evidence="9">
    <location>
        <begin position="457"/>
        <end position="483"/>
    </location>
</feature>
<keyword evidence="8" id="KW-0539">Nucleus</keyword>
<dbReference type="GO" id="GO:0000978">
    <property type="term" value="F:RNA polymerase II cis-regulatory region sequence-specific DNA binding"/>
    <property type="evidence" value="ECO:0007669"/>
    <property type="project" value="TreeGrafter"/>
</dbReference>
<evidence type="ECO:0000256" key="3">
    <source>
        <dbReference type="ARBA" id="ARBA00022737"/>
    </source>
</evidence>
<evidence type="ECO:0000256" key="5">
    <source>
        <dbReference type="ARBA" id="ARBA00022833"/>
    </source>
</evidence>
<organism evidence="10">
    <name type="scientific">Gibberella zeae</name>
    <name type="common">Wheat head blight fungus</name>
    <name type="synonym">Fusarium graminearum</name>
    <dbReference type="NCBI Taxonomy" id="5518"/>
    <lineage>
        <taxon>Eukaryota</taxon>
        <taxon>Fungi</taxon>
        <taxon>Dikarya</taxon>
        <taxon>Ascomycota</taxon>
        <taxon>Pezizomycotina</taxon>
        <taxon>Sordariomycetes</taxon>
        <taxon>Hypocreomycetidae</taxon>
        <taxon>Hypocreales</taxon>
        <taxon>Nectriaceae</taxon>
        <taxon>Fusarium</taxon>
    </lineage>
</organism>
<evidence type="ECO:0000313" key="10">
    <source>
        <dbReference type="EMBL" id="VIO59993.1"/>
    </source>
</evidence>
<dbReference type="PROSITE" id="PS50157">
    <property type="entry name" value="ZINC_FINGER_C2H2_2"/>
    <property type="match status" value="2"/>
</dbReference>
<feature type="compositionally biased region" description="Polar residues" evidence="9">
    <location>
        <begin position="286"/>
        <end position="309"/>
    </location>
</feature>
<keyword evidence="3" id="KW-0677">Repeat</keyword>
<dbReference type="PANTHER" id="PTHR24399:SF70">
    <property type="entry name" value="C2H2-TYPE DOMAIN-CONTAINING PROTEIN"/>
    <property type="match status" value="1"/>
</dbReference>
<sequence length="847" mass="93356">LAPSNHRLEPTHISFAKPIPIGHERTISVARRSVVALCEFRTNRFQSTIEQPTTIQIPDSRCDIMMSNPSGGLHPRQKQHRRQNSTPNAFEGVKIPNLPTTQRQTAHRRGLSLDIRRQPITASASTTMTRQKQMVGTNTNNTGLANYPQQQRIQARPGTQHPYANLASSGSENYLMSPHGTPQTQRFDPSCFDPNSIPFDTYTTDLNVMMSKGQQAYGDNLSGGKEFDIFNNDSALSTPSFMNFPSEGSSAQGWASEGDTSSTRRTSRRISGGIMDRVNKFENLDSTRPATPPSQNQNRGQNIQSQSFDWTMPLAATTNSEKGYFPPTPTETSQDRLVKDEPVPSRFSEGYDESMEDTIKPVRNRGGNRRAQTIFQDIRQHSEQDMSSQGQADSASEASFHGVPMATPDYMNMNNFNNEFLKIENGFGRQDIQGLDVNPSTPHMEHFIDLRPYSMSAQSISGTPSQTPSRRHSPHRRTESVASIASAASIASINIEETKTETGVTQDEIAQFISGPDAGDGKWTCTYEDCGKKFGRKENIKSHVQTHLNDRQYQCPTCQKCFVRQHDLKRHAKIHTGIKPYPCECGNSFARHDALTRHRQRGMCIGAFDNVVRKVVKRGRPPKKGRPDIETRMDKSARTRKKNMSISSMSSFSACSDSSAVTSPDQYIFDDMMDIGMPTQSQNLAAVSSAPMTGLTAAALQEYASSPSAVSAHSYVSPEAIMDGTPMHVASPAKSAASQYNTPPELSQSSSPPGTHYFEVEQNNSMNTDDLTAIPGTSTYVTSATMAATLPLGMSSADDLMVHFGGDNGLIQLDRDSHMMSMGKFEDDEFESSMFPGDGNDVFFGSN</sequence>
<evidence type="ECO:0000256" key="8">
    <source>
        <dbReference type="ARBA" id="ARBA00023242"/>
    </source>
</evidence>
<reference evidence="10" key="1">
    <citation type="submission" date="2019-04" db="EMBL/GenBank/DDBJ databases">
        <authorList>
            <person name="Melise S."/>
            <person name="Noan J."/>
            <person name="Okalmin O."/>
        </authorList>
    </citation>
    <scope>NUCLEOTIDE SEQUENCE</scope>
    <source>
        <strain evidence="10">FN9</strain>
    </source>
</reference>
<accession>A0A4E9E0L9</accession>
<feature type="compositionally biased region" description="Polar residues" evidence="9">
    <location>
        <begin position="736"/>
        <end position="753"/>
    </location>
</feature>
<keyword evidence="2" id="KW-0479">Metal-binding</keyword>